<organism evidence="2 3">
    <name type="scientific">Symbiodinium microadriaticum</name>
    <name type="common">Dinoflagellate</name>
    <name type="synonym">Zooxanthella microadriatica</name>
    <dbReference type="NCBI Taxonomy" id="2951"/>
    <lineage>
        <taxon>Eukaryota</taxon>
        <taxon>Sar</taxon>
        <taxon>Alveolata</taxon>
        <taxon>Dinophyceae</taxon>
        <taxon>Suessiales</taxon>
        <taxon>Symbiodiniaceae</taxon>
        <taxon>Symbiodinium</taxon>
    </lineage>
</organism>
<feature type="compositionally biased region" description="Low complexity" evidence="1">
    <location>
        <begin position="396"/>
        <end position="409"/>
    </location>
</feature>
<evidence type="ECO:0000313" key="3">
    <source>
        <dbReference type="Proteomes" id="UP000186817"/>
    </source>
</evidence>
<keyword evidence="3" id="KW-1185">Reference proteome</keyword>
<dbReference type="InterPro" id="IPR013087">
    <property type="entry name" value="Znf_C2H2_type"/>
</dbReference>
<dbReference type="PROSITE" id="PS00028">
    <property type="entry name" value="ZINC_FINGER_C2H2_1"/>
    <property type="match status" value="1"/>
</dbReference>
<dbReference type="SUPFAM" id="SSF56219">
    <property type="entry name" value="DNase I-like"/>
    <property type="match status" value="1"/>
</dbReference>
<evidence type="ECO:0000256" key="1">
    <source>
        <dbReference type="SAM" id="MobiDB-lite"/>
    </source>
</evidence>
<feature type="region of interest" description="Disordered" evidence="1">
    <location>
        <begin position="302"/>
        <end position="419"/>
    </location>
</feature>
<comment type="caution">
    <text evidence="2">The sequence shown here is derived from an EMBL/GenBank/DDBJ whole genome shotgun (WGS) entry which is preliminary data.</text>
</comment>
<feature type="compositionally biased region" description="Low complexity" evidence="1">
    <location>
        <begin position="831"/>
        <end position="840"/>
    </location>
</feature>
<dbReference type="InterPro" id="IPR012337">
    <property type="entry name" value="RNaseH-like_sf"/>
</dbReference>
<feature type="region of interest" description="Disordered" evidence="1">
    <location>
        <begin position="1709"/>
        <end position="1730"/>
    </location>
</feature>
<dbReference type="GO" id="GO:0003676">
    <property type="term" value="F:nucleic acid binding"/>
    <property type="evidence" value="ECO:0007669"/>
    <property type="project" value="InterPro"/>
</dbReference>
<dbReference type="Gene3D" id="3.60.10.10">
    <property type="entry name" value="Endonuclease/exonuclease/phosphatase"/>
    <property type="match status" value="1"/>
</dbReference>
<dbReference type="PANTHER" id="PTHR19446">
    <property type="entry name" value="REVERSE TRANSCRIPTASES"/>
    <property type="match status" value="1"/>
</dbReference>
<accession>A0A1Q9DCT0</accession>
<dbReference type="Gene3D" id="3.30.420.10">
    <property type="entry name" value="Ribonuclease H-like superfamily/Ribonuclease H"/>
    <property type="match status" value="1"/>
</dbReference>
<feature type="compositionally biased region" description="Pro residues" evidence="1">
    <location>
        <begin position="310"/>
        <end position="321"/>
    </location>
</feature>
<proteinExistence type="predicted"/>
<feature type="region of interest" description="Disordered" evidence="1">
    <location>
        <begin position="828"/>
        <end position="870"/>
    </location>
</feature>
<dbReference type="SUPFAM" id="SSF53098">
    <property type="entry name" value="Ribonuclease H-like"/>
    <property type="match status" value="1"/>
</dbReference>
<reference evidence="2 3" key="1">
    <citation type="submission" date="2016-02" db="EMBL/GenBank/DDBJ databases">
        <title>Genome analysis of coral dinoflagellate symbionts highlights evolutionary adaptations to a symbiotic lifestyle.</title>
        <authorList>
            <person name="Aranda M."/>
            <person name="Li Y."/>
            <person name="Liew Y.J."/>
            <person name="Baumgarten S."/>
            <person name="Simakov O."/>
            <person name="Wilson M."/>
            <person name="Piel J."/>
            <person name="Ashoor H."/>
            <person name="Bougouffa S."/>
            <person name="Bajic V.B."/>
            <person name="Ryu T."/>
            <person name="Ravasi T."/>
            <person name="Bayer T."/>
            <person name="Micklem G."/>
            <person name="Kim H."/>
            <person name="Bhak J."/>
            <person name="Lajeunesse T.C."/>
            <person name="Voolstra C.R."/>
        </authorList>
    </citation>
    <scope>NUCLEOTIDE SEQUENCE [LARGE SCALE GENOMIC DNA]</scope>
    <source>
        <strain evidence="2 3">CCMP2467</strain>
    </source>
</reference>
<dbReference type="GO" id="GO:0004523">
    <property type="term" value="F:RNA-DNA hybrid ribonuclease activity"/>
    <property type="evidence" value="ECO:0007669"/>
    <property type="project" value="InterPro"/>
</dbReference>
<dbReference type="Proteomes" id="UP000186817">
    <property type="component" value="Unassembled WGS sequence"/>
</dbReference>
<dbReference type="OrthoDB" id="412793at2759"/>
<evidence type="ECO:0000313" key="2">
    <source>
        <dbReference type="EMBL" id="OLP92969.1"/>
    </source>
</evidence>
<dbReference type="InterPro" id="IPR036397">
    <property type="entry name" value="RNaseH_sf"/>
</dbReference>
<dbReference type="PROSITE" id="PS50879">
    <property type="entry name" value="RNASE_H_1"/>
    <property type="match status" value="1"/>
</dbReference>
<sequence length="3477" mass="378243">MGWKDKNSTARPWRANQDGGGTGAHAARWHIWPGSWSSPRSQPKAKAGPPARYDQVQVQSNTPHVDRRTPGGPPSLAEGRDGLMQGVQKALTASKRCDTKIRRLLETRELRQAQWVQWRQQTVANFMKQKRLYEADLARIDEEVAASQTQGEEAARQMTELVVHGPPAMETTGPTADEEAAWGAALEQANVDPPMMDFMRQAYAAAQAARQQQAEGQQRAGQHGLGIMPAQMMELLVGCPPPIQHAPPPAPPAPPASHPPIVTTDTRRLEATPHGYPPPVMSVDTATTGNVVSQGYAAISPSQQHVRAEPYPPASPLPSLPSRPEEHKASVPVPEGPAPPDTGSGGLPQRDGVKEASKQPPAKVASTGPSLGQKLEAKREAARGTALQPFRQNQHTTAAPVAADTDANTGEPPGHALDDIQDVDEELNGLATRHMSNHMPTMFCVPVMGIWAAPEDLDVPPRVPRHTVPDFVDLSLQRPAGPPPPQPMCVEIDNATQHTQPAKTAEVPFPAWVATVGQQPIALQLRVGIPSDIEDAIDLVERSPLIGNNPCCDRVIAVRPQPFPTCAAFVRAPDWLSYSSLSLVCLDLRDAVPDSVGPVIAAYVTRPTSLAELQREAGAYGTSGAKVFVGSDVAPLQEDESIVLSNGIIVTFMCTDRCPYPANDLQYRLQFPDIWSVPAVFPTRSETRASLLLLHASGRYLLGSRPSGVPADVAAARFVGVDRAAVNFHTPRDGCLRDFLYKGAEVRGVIAITEAAADANIVVFLDLRQLAEGISFVTLDRPYVLTKDLPEYFSRQPPPSWVLRVEGGARRGDRIEVQHGDTLVLGFQYVPPESGSASPSDAPPPDEGSDDHDDADDDPSDESAEDESADEAVLFASTAVTTPKQVFGVRLWPAATGVPLELYPSAPQATIGPGRSVIRDLADVTRELGGRWPYFPLQHSPGAAPPLSEGSDDETYVTTSRVVTFFILTPDFAPEKITVEVTFPAVTADILPLLQQARSPERQARFPHLATALPQSCTGIGMYAAAPHWNPDAVVVIFDLLAVDGRLYAAIAPAYVDRSILCDIADVPEAAALSFYVGISGEPLTGDAMAHLVLGIVVIVLPDHDPSPTAQVLQQMLLFPDMWRVGRDQQQQGTEGVYCLVHEHRHRRFVTDFREPLQYRQQLARAVGAEGMSVHIAPAVPRVTDAEIDGIPCHTAIAVRARGEQARGRTCLVIVDCRALLEGWMSWLAYDGLVVLAELLHALRFSVPPGWEVTVTGARAEGLHLHVEPGQVLVADYIRGHTPLPLARAGSRHASVTEVPTPDDGDDVLHLDAPTVEAAVSAWQRRLAERPLTGNENAGSQAAAFPHNCHALVFAPEYLAELYELHVTFPQTLAAFHAQVASRRCPDDCRRFPTLVPVFPQPDGRFATFVAVPAWPTTCQTVFVASRQVDGRLFAVCMPEKVDFASVLAIADFSATVEVQLLFRDMPWPVDYQTHLHVATGDLFTITPVHSDGPVRVPLQDMLRSSDGWDIDDPFIYEPSRRLCIVTEAESFLHEVTPPRRACLGADLAAATGIARANLIICPAMPHIWDHMDRGRMVRQVLIPLEHPADAAEASEVPFLLDLRPIQLGFQTAWAPATGYDVAALARRLAGFCPEGFRVVVLLAQSHTRVANALSVVGRGEVLCVEFERQSSTAEAPPDTPLENPLDTRDAPPSSVTFGGSLPRAARGVDPAQPIPGQGGQSSSPSSSMRHPFCSDTAKCYFPRRDRSHVSANWNIGLWLLCCIIGLLLLRRGTTDVLLLAQLCLLSFARPHGHWLVLCGVLAFTLGSCTAEAMPMQQLLEAVVSDAKGLSHLPVPRRIATPCRSLKESHGPDAPRLFPGVEGDASLFSVADLDTDRCYLNDLHTVLEDCVAASDEWAFLAATLLDTLIEHHAATITSGATKLGRVVLELEPVVHVSAFQRHCLELQHLLPTPIADVDQQTDWLDNDLTGVLHFRGATLTQRRAFASICKWHDECPRPPVLAVEVFTDGSASGHDATSDIAPAGWAFTVWLRTGRCFFFGAASGTAVPPDTRYYIGETQDSPLQSELLALCWALVWITEYGPAFRCPVHIHYDCQAAGFGTFGLSHPAVLPVRAGECGLGKFAVVLRQCAQRRVQLEAAYVQGHAGILGNELSDCFAKLARTQQAPLESRMLPDWPHKLSTHPLVDWAWLVVECPEDMPRLYAFEATAACLQSRPAHPRPAPVMGVQPPSPNKGSVKLHLRCMTYNVLTLLDKPSGAERQGMRQTGMRIKGKRHLLVRQCLEDGINIVGLQETRLQDTAVLPDAQYVMLHSAATAAGHLGCALWLGKTTPYATCDGRPLHFDAKQCTVTALSSRHLLVNVTAPHLHCLILVAHSPADPKDEGGIVTRFWRERSAEIAKIPGAPPLIVLTDANGRLGTQVSPAVGPVDAEEETAAGGAFHDFLLRHHLCAPATFGECHSGASWTWCGALGGRHRLDYVAIPQSWMCFDLCSSTWPELETLQKRYDHIPARLNCVFGRVLPGAPGLETTFRRRACRPNDLDPALDRARFLASLQGQPLPSWDKDVDLHFEQLVRNWTDAGRAVEGSAIKKPRQSFLTNATMELVEARKAIRRYLKQEESELQRRRKLIGFAAFILCQQGRSASAEARHRAAQWVQDLDVSIARAWSFLDRTGRALRSAVQSDRNNYLDQLVRDVGLADVSCPKKLFRRVRQAFPKAAASRRTQFTALPAVELEDGSLATSCHAREQRWRDHFATQESGTIVDAVGFQKLVAKTDADRSHRPPCFDSQMLPSLPSLESIVLGLKRAKAAGADGISAELLRVAPLDSARRLVALHLKCVLSLREPVEFKGGSLMTLAKRASAAFGCNKYRSILLSSVPGKVFHRELRNKLSPALQAVCPELHGGVRPGIGVDTISLVVKSFQLLMHRAGWLPAVVFYDVRAAYYQVLRECLVGGGANDRVLLQFFHRLGVPSTAIGELKDHLSKLAFLVDSGCSTHAVSMIQEIFVGTWFRLDHTVPLVATEAGVRPGDPLADLLFAITFSAYAKSVGDALTQAGLETVLPASKAPTPWGDANKPIALGPASWADDFAALHRASTPSSLVHVVRAATEMYLTHATSNGIELAFAPDKTAAVLPPRVSFQEALGLDRDGDSFTLPVRDGITGHIHQMPVVQAYKHLGGIVTSAHTVVPEIHFRHSQACWTLRPLRGTLFGNPSSHLGTRRHLLQALVVSKFVFGSATLVLSVAGHFRLWARLYTALFRALQPKTALQGKLHSYAVLGTAAACTPPLALAKARAGFLSRLLRFGPATLRQLLWLHWEADPGQSWFGQVLGDIKHVSMYCAGAKVLLHDPCPVTALLTAVSEDAAWWRRQVQAAVRVCLQDLRDWKPAPVADTTADPAPYADVPDGKSLDTMDFECPMCPAKFPLRKHLGVHLARAHAVVAPAHFDLSETVFALPGTSLKIHALSRFRADFCVSHCAERILPFD</sequence>
<gene>
    <name evidence="2" type="ORF">AK812_SmicGene25182</name>
</gene>
<dbReference type="EMBL" id="LSRX01000599">
    <property type="protein sequence ID" value="OLP92969.1"/>
    <property type="molecule type" value="Genomic_DNA"/>
</dbReference>
<protein>
    <submittedName>
        <fullName evidence="2">Uncharacterized protein</fullName>
    </submittedName>
</protein>
<feature type="region of interest" description="Disordered" evidence="1">
    <location>
        <begin position="242"/>
        <end position="262"/>
    </location>
</feature>
<name>A0A1Q9DCT0_SYMMI</name>
<feature type="compositionally biased region" description="Acidic residues" evidence="1">
    <location>
        <begin position="847"/>
        <end position="870"/>
    </location>
</feature>
<feature type="region of interest" description="Disordered" evidence="1">
    <location>
        <begin position="1669"/>
        <end position="1694"/>
    </location>
</feature>
<feature type="compositionally biased region" description="Pro residues" evidence="1">
    <location>
        <begin position="242"/>
        <end position="258"/>
    </location>
</feature>
<dbReference type="InterPro" id="IPR036691">
    <property type="entry name" value="Endo/exonu/phosph_ase_sf"/>
</dbReference>
<dbReference type="InterPro" id="IPR002156">
    <property type="entry name" value="RNaseH_domain"/>
</dbReference>
<feature type="region of interest" description="Disordered" evidence="1">
    <location>
        <begin position="1"/>
        <end position="80"/>
    </location>
</feature>
<dbReference type="PROSITE" id="PS50157">
    <property type="entry name" value="ZINC_FINGER_C2H2_2"/>
    <property type="match status" value="1"/>
</dbReference>